<evidence type="ECO:0000256" key="4">
    <source>
        <dbReference type="ARBA" id="ARBA00022917"/>
    </source>
</evidence>
<evidence type="ECO:0000313" key="6">
    <source>
        <dbReference type="EMBL" id="KAL0006668.1"/>
    </source>
</evidence>
<keyword evidence="7" id="KW-1185">Reference proteome</keyword>
<dbReference type="AlphaFoldDB" id="A0AAW2DAJ6"/>
<proteinExistence type="predicted"/>
<protein>
    <submittedName>
        <fullName evidence="6">Uncharacterized protein</fullName>
    </submittedName>
</protein>
<feature type="compositionally biased region" description="Low complexity" evidence="5">
    <location>
        <begin position="122"/>
        <end position="133"/>
    </location>
</feature>
<dbReference type="PANTHER" id="PTHR12399">
    <property type="entry name" value="EUKARYOTIC TRANSLATION INITIATION FACTOR 3 SUBUNIT 7"/>
    <property type="match status" value="1"/>
</dbReference>
<name>A0AAW2DAJ6_9ROSI</name>
<evidence type="ECO:0000256" key="2">
    <source>
        <dbReference type="ARBA" id="ARBA00022540"/>
    </source>
</evidence>
<dbReference type="PANTHER" id="PTHR12399:SF3">
    <property type="entry name" value="EUKARYOTIC TRANSLATION INITIATION FACTOR 3 SUBUNIT D"/>
    <property type="match status" value="1"/>
</dbReference>
<feature type="compositionally biased region" description="Low complexity" evidence="5">
    <location>
        <begin position="83"/>
        <end position="99"/>
    </location>
</feature>
<keyword evidence="1" id="KW-0963">Cytoplasm</keyword>
<accession>A0AAW2DAJ6</accession>
<sequence>MHAFQETLCTVQWVLYTIRGTHKKPISFFFFFFKNPITKTHLNLNLPVNVPFAPFSRSDKLGRIADWTHTNFNNPNQNHSKNPSDSVFDFSNDDSFPSSGAADDDSSFRLVDNKPPPKPKFGPKWRFQQQRQVPQRRDEEVEAKKREAEKERARRDRHYNNNRSNANNMMRREPLKSSVDIQPEWNMLDQIPFSTFSKLSFSVPKPEDLLLCGALEFYDRSFDRITPKNERRPGRFTHGTLWSRGLGTSCSSISVMALSSTCFLSTRPLKEGCVEEGDRDLIASVL</sequence>
<dbReference type="GO" id="GO:0003743">
    <property type="term" value="F:translation initiation factor activity"/>
    <property type="evidence" value="ECO:0007669"/>
    <property type="project" value="UniProtKB-KW"/>
</dbReference>
<dbReference type="GO" id="GO:0005852">
    <property type="term" value="C:eukaryotic translation initiation factor 3 complex"/>
    <property type="evidence" value="ECO:0007669"/>
    <property type="project" value="InterPro"/>
</dbReference>
<keyword evidence="4" id="KW-0648">Protein biosynthesis</keyword>
<keyword evidence="2" id="KW-0396">Initiation factor</keyword>
<gene>
    <name evidence="6" type="ORF">SO802_008170</name>
</gene>
<reference evidence="6 7" key="1">
    <citation type="submission" date="2024-01" db="EMBL/GenBank/DDBJ databases">
        <title>A telomere-to-telomere, gap-free genome of sweet tea (Lithocarpus litseifolius).</title>
        <authorList>
            <person name="Zhou J."/>
        </authorList>
    </citation>
    <scope>NUCLEOTIDE SEQUENCE [LARGE SCALE GENOMIC DNA]</scope>
    <source>
        <strain evidence="6">Zhou-2022a</strain>
        <tissue evidence="6">Leaf</tissue>
    </source>
</reference>
<organism evidence="6 7">
    <name type="scientific">Lithocarpus litseifolius</name>
    <dbReference type="NCBI Taxonomy" id="425828"/>
    <lineage>
        <taxon>Eukaryota</taxon>
        <taxon>Viridiplantae</taxon>
        <taxon>Streptophyta</taxon>
        <taxon>Embryophyta</taxon>
        <taxon>Tracheophyta</taxon>
        <taxon>Spermatophyta</taxon>
        <taxon>Magnoliopsida</taxon>
        <taxon>eudicotyledons</taxon>
        <taxon>Gunneridae</taxon>
        <taxon>Pentapetalae</taxon>
        <taxon>rosids</taxon>
        <taxon>fabids</taxon>
        <taxon>Fagales</taxon>
        <taxon>Fagaceae</taxon>
        <taxon>Lithocarpus</taxon>
    </lineage>
</organism>
<dbReference type="Proteomes" id="UP001459277">
    <property type="component" value="Unassembled WGS sequence"/>
</dbReference>
<dbReference type="GO" id="GO:0003723">
    <property type="term" value="F:RNA binding"/>
    <property type="evidence" value="ECO:0007669"/>
    <property type="project" value="UniProtKB-KW"/>
</dbReference>
<evidence type="ECO:0000256" key="5">
    <source>
        <dbReference type="SAM" id="MobiDB-lite"/>
    </source>
</evidence>
<feature type="region of interest" description="Disordered" evidence="5">
    <location>
        <begin position="71"/>
        <end position="167"/>
    </location>
</feature>
<evidence type="ECO:0000256" key="3">
    <source>
        <dbReference type="ARBA" id="ARBA00022884"/>
    </source>
</evidence>
<comment type="caution">
    <text evidence="6">The sequence shown here is derived from an EMBL/GenBank/DDBJ whole genome shotgun (WGS) entry which is preliminary data.</text>
</comment>
<keyword evidence="3" id="KW-0694">RNA-binding</keyword>
<evidence type="ECO:0000313" key="7">
    <source>
        <dbReference type="Proteomes" id="UP001459277"/>
    </source>
</evidence>
<evidence type="ECO:0000256" key="1">
    <source>
        <dbReference type="ARBA" id="ARBA00022490"/>
    </source>
</evidence>
<feature type="compositionally biased region" description="Basic and acidic residues" evidence="5">
    <location>
        <begin position="135"/>
        <end position="154"/>
    </location>
</feature>
<dbReference type="Pfam" id="PF05091">
    <property type="entry name" value="eIF-3_zeta"/>
    <property type="match status" value="1"/>
</dbReference>
<dbReference type="EMBL" id="JAZDWU010000003">
    <property type="protein sequence ID" value="KAL0006668.1"/>
    <property type="molecule type" value="Genomic_DNA"/>
</dbReference>
<dbReference type="InterPro" id="IPR007783">
    <property type="entry name" value="eIF3d"/>
</dbReference>
<feature type="compositionally biased region" description="Polar residues" evidence="5">
    <location>
        <begin position="71"/>
        <end position="81"/>
    </location>
</feature>